<dbReference type="Proteomes" id="UP000515811">
    <property type="component" value="Chromosome"/>
</dbReference>
<evidence type="ECO:0000313" key="6">
    <source>
        <dbReference type="Proteomes" id="UP000515811"/>
    </source>
</evidence>
<dbReference type="InterPro" id="IPR023614">
    <property type="entry name" value="Porin_dom_sf"/>
</dbReference>
<dbReference type="InterPro" id="IPR005318">
    <property type="entry name" value="OM_porin_bac"/>
</dbReference>
<protein>
    <submittedName>
        <fullName evidence="5">Outer membrane porin, OprD family</fullName>
    </submittedName>
</protein>
<feature type="signal peptide" evidence="4">
    <location>
        <begin position="1"/>
        <end position="29"/>
    </location>
</feature>
<evidence type="ECO:0000256" key="3">
    <source>
        <dbReference type="ARBA" id="ARBA00022729"/>
    </source>
</evidence>
<organism evidence="5 6">
    <name type="scientific">Diaphorobacter ruginosibacter</name>
    <dbReference type="NCBI Taxonomy" id="1715720"/>
    <lineage>
        <taxon>Bacteria</taxon>
        <taxon>Pseudomonadati</taxon>
        <taxon>Pseudomonadota</taxon>
        <taxon>Betaproteobacteria</taxon>
        <taxon>Burkholderiales</taxon>
        <taxon>Comamonadaceae</taxon>
        <taxon>Diaphorobacter</taxon>
    </lineage>
</organism>
<keyword evidence="6" id="KW-1185">Reference proteome</keyword>
<name>A0A7G9RTZ3_9BURK</name>
<evidence type="ECO:0000313" key="5">
    <source>
        <dbReference type="EMBL" id="QNN59068.1"/>
    </source>
</evidence>
<evidence type="ECO:0000256" key="4">
    <source>
        <dbReference type="SAM" id="SignalP"/>
    </source>
</evidence>
<feature type="chain" id="PRO_5028923686" evidence="4">
    <location>
        <begin position="30"/>
        <end position="437"/>
    </location>
</feature>
<dbReference type="GO" id="GO:0015288">
    <property type="term" value="F:porin activity"/>
    <property type="evidence" value="ECO:0007669"/>
    <property type="project" value="TreeGrafter"/>
</dbReference>
<proteinExistence type="inferred from homology"/>
<dbReference type="RefSeq" id="WP_187599961.1">
    <property type="nucleotide sequence ID" value="NZ_CP060714.1"/>
</dbReference>
<evidence type="ECO:0000256" key="2">
    <source>
        <dbReference type="ARBA" id="ARBA00022448"/>
    </source>
</evidence>
<dbReference type="PANTHER" id="PTHR34596:SF2">
    <property type="entry name" value="CHITOPORIN"/>
    <property type="match status" value="1"/>
</dbReference>
<sequence>MKNIKIHRVNGIRAVLITSAMVLCGAVHAADTGESPSGEENFAVNMGEMFSKGQIEGNARAIYFHSQNAYYVPGLNQDTASIGGKLGFRSARYNGFSFGLSGFLQRPLHRSSDPAKVDGYIGPDITAMGEAYVRWENADTRVTVGNQALELPFAATYDWRMAPQLFQGVSARYGLSDDNYITAVRMTRFKSYIDNNFKKLTTYTSNVDPYSPIGRTESNGFYGVGGVKSIDFQSMLFKGQAWYFGYLDYAKLTYAEAQLSAQGEGIKPFVAAQVFRETGDGRKLLGNIDSKVYGAQVGAKRNSVTFSVSYDRIVPKSDSYLNGALVTPYSHNVGSGPLFAQPFLSSTQDLGAGNAYAVDLNGSPAPGWFIGARYSYMDLKSSAAAPSLRQSEYLGYAIYHFSGKWKGLSITDFIAWAKSPVQDARFWQNRLAMEYKW</sequence>
<dbReference type="AlphaFoldDB" id="A0A7G9RTZ3"/>
<dbReference type="KEGG" id="drg:H9K76_09895"/>
<accession>A0A7G9RTZ3</accession>
<dbReference type="GO" id="GO:0016020">
    <property type="term" value="C:membrane"/>
    <property type="evidence" value="ECO:0007669"/>
    <property type="project" value="InterPro"/>
</dbReference>
<dbReference type="EMBL" id="CP060714">
    <property type="protein sequence ID" value="QNN59068.1"/>
    <property type="molecule type" value="Genomic_DNA"/>
</dbReference>
<keyword evidence="3 4" id="KW-0732">Signal</keyword>
<dbReference type="Gene3D" id="2.40.160.10">
    <property type="entry name" value="Porin"/>
    <property type="match status" value="1"/>
</dbReference>
<comment type="similarity">
    <text evidence="1">Belongs to the outer membrane porin (Opr) (TC 1.B.25) family.</text>
</comment>
<reference evidence="5 6" key="1">
    <citation type="submission" date="2020-08" db="EMBL/GenBank/DDBJ databases">
        <title>Genome sequence of Diaphorobacter ruginosibacter DSM 27467T.</title>
        <authorList>
            <person name="Hyun D.-W."/>
            <person name="Bae J.-W."/>
        </authorList>
    </citation>
    <scope>NUCLEOTIDE SEQUENCE [LARGE SCALE GENOMIC DNA]</scope>
    <source>
        <strain evidence="5 6">DSM 27467</strain>
    </source>
</reference>
<evidence type="ECO:0000256" key="1">
    <source>
        <dbReference type="ARBA" id="ARBA00009075"/>
    </source>
</evidence>
<dbReference type="Pfam" id="PF03573">
    <property type="entry name" value="OprD"/>
    <property type="match status" value="1"/>
</dbReference>
<gene>
    <name evidence="5" type="ORF">H9K76_09895</name>
</gene>
<dbReference type="PANTHER" id="PTHR34596">
    <property type="entry name" value="CHITOPORIN"/>
    <property type="match status" value="1"/>
</dbReference>
<keyword evidence="2" id="KW-0813">Transport</keyword>